<protein>
    <submittedName>
        <fullName evidence="3">Uncharacterized protein</fullName>
    </submittedName>
</protein>
<keyword evidence="2" id="KW-0472">Membrane</keyword>
<reference evidence="3 4" key="1">
    <citation type="journal article" date="2021" name="Nat. Commun.">
        <title>Genetic determinants of endophytism in the Arabidopsis root mycobiome.</title>
        <authorList>
            <person name="Mesny F."/>
            <person name="Miyauchi S."/>
            <person name="Thiergart T."/>
            <person name="Pickel B."/>
            <person name="Atanasova L."/>
            <person name="Karlsson M."/>
            <person name="Huettel B."/>
            <person name="Barry K.W."/>
            <person name="Haridas S."/>
            <person name="Chen C."/>
            <person name="Bauer D."/>
            <person name="Andreopoulos W."/>
            <person name="Pangilinan J."/>
            <person name="LaButti K."/>
            <person name="Riley R."/>
            <person name="Lipzen A."/>
            <person name="Clum A."/>
            <person name="Drula E."/>
            <person name="Henrissat B."/>
            <person name="Kohler A."/>
            <person name="Grigoriev I.V."/>
            <person name="Martin F.M."/>
            <person name="Hacquard S."/>
        </authorList>
    </citation>
    <scope>NUCLEOTIDE SEQUENCE [LARGE SCALE GENOMIC DNA]</scope>
    <source>
        <strain evidence="3 4">MPI-CAGE-CH-0241</strain>
    </source>
</reference>
<dbReference type="OrthoDB" id="5342924at2759"/>
<proteinExistence type="predicted"/>
<organism evidence="3 4">
    <name type="scientific">Thelonectria olida</name>
    <dbReference type="NCBI Taxonomy" id="1576542"/>
    <lineage>
        <taxon>Eukaryota</taxon>
        <taxon>Fungi</taxon>
        <taxon>Dikarya</taxon>
        <taxon>Ascomycota</taxon>
        <taxon>Pezizomycotina</taxon>
        <taxon>Sordariomycetes</taxon>
        <taxon>Hypocreomycetidae</taxon>
        <taxon>Hypocreales</taxon>
        <taxon>Nectriaceae</taxon>
        <taxon>Thelonectria</taxon>
    </lineage>
</organism>
<evidence type="ECO:0000313" key="4">
    <source>
        <dbReference type="Proteomes" id="UP000777438"/>
    </source>
</evidence>
<feature type="transmembrane region" description="Helical" evidence="2">
    <location>
        <begin position="167"/>
        <end position="186"/>
    </location>
</feature>
<evidence type="ECO:0000313" key="3">
    <source>
        <dbReference type="EMBL" id="KAH6884157.1"/>
    </source>
</evidence>
<dbReference type="AlphaFoldDB" id="A0A9P9AP72"/>
<keyword evidence="2" id="KW-0812">Transmembrane</keyword>
<accession>A0A9P9AP72</accession>
<dbReference type="Proteomes" id="UP000777438">
    <property type="component" value="Unassembled WGS sequence"/>
</dbReference>
<feature type="region of interest" description="Disordered" evidence="1">
    <location>
        <begin position="91"/>
        <end position="117"/>
    </location>
</feature>
<comment type="caution">
    <text evidence="3">The sequence shown here is derived from an EMBL/GenBank/DDBJ whole genome shotgun (WGS) entry which is preliminary data.</text>
</comment>
<feature type="compositionally biased region" description="Basic and acidic residues" evidence="1">
    <location>
        <begin position="46"/>
        <end position="60"/>
    </location>
</feature>
<keyword evidence="4" id="KW-1185">Reference proteome</keyword>
<gene>
    <name evidence="3" type="ORF">B0T10DRAFT_445509</name>
</gene>
<evidence type="ECO:0000256" key="1">
    <source>
        <dbReference type="SAM" id="MobiDB-lite"/>
    </source>
</evidence>
<feature type="transmembrane region" description="Helical" evidence="2">
    <location>
        <begin position="277"/>
        <end position="301"/>
    </location>
</feature>
<feature type="compositionally biased region" description="Polar residues" evidence="1">
    <location>
        <begin position="23"/>
        <end position="39"/>
    </location>
</feature>
<dbReference type="EMBL" id="JAGPYM010000021">
    <property type="protein sequence ID" value="KAH6884157.1"/>
    <property type="molecule type" value="Genomic_DNA"/>
</dbReference>
<evidence type="ECO:0000256" key="2">
    <source>
        <dbReference type="SAM" id="Phobius"/>
    </source>
</evidence>
<name>A0A9P9AP72_9HYPO</name>
<feature type="transmembrane region" description="Helical" evidence="2">
    <location>
        <begin position="701"/>
        <end position="723"/>
    </location>
</feature>
<sequence>MAIMARNSDLGLSSWEPVDLGACSSSQEALNAAETQGNATPPRRRSSTEDSEVHESEAARLRTRRQRATSMNACAGPYTLIDESIHAQANPSFESTSAESRSSHDEPTKSPATVQKPHSPNAVCAILRKLVKPISLHSLRTYFKTFNAPEPPKEVCSKSKSFAFRHVALFHLPALAVTLTLLYLYVIECRWPLSHPTAEELATLQFAAKAHEVLILISLTDILLYRICYGLLVETSGIPLGFISSPFHLGSPIQYLLSWEFWAALRCSATTHTFHKITGAAILVVGLLCIGASPFSAIVMIPRQGWWDIGRGNGVVYLNHSLYGMDLDSRHVPQNLNIGNDTGCTHAECLPSRQLTLQNLYGAIHDNQSPLLFNVEQHTIKYVRNITYTYYHPQRSTSQSPRPISLSTDFGPYNWFSTVAVATCPMSFLSSVSSLLDFATVVSGDGFKRHPGETLQKFEQLETGPVRMRKWKQPLVAVNCAQRAWAEKVVSFYFVSELFNKTISLDIDEHAGLKDLVKDVEGPPGPVGYRFLNLADNMSLPISANILFASRVGKNDSSHITLSLCLVSARWVEADLWMDSTTSGIIQSHLNISFGDFAKSFRDASEDTQVIKLRNGWLNGIGAPTNKTAASSAYDLISRYCDTGEGFKLYCLPIALASHITDALAQPGDTSVGIGATGNMSSRYYLTRFEKRFAYSFQNGSTIPVAFASLLLHCLAVVIHLALVVSSKHPWHGTGWGSFGQMMVLALRSRVLEELGNVGGGVASSQTWRKTAMVRAVGEDGQLEIVLGETKGVVESEAFQELEDGRKNGKTERKAHRVEAGVKYS</sequence>
<feature type="region of interest" description="Disordered" evidence="1">
    <location>
        <begin position="804"/>
        <end position="825"/>
    </location>
</feature>
<keyword evidence="2" id="KW-1133">Transmembrane helix</keyword>
<feature type="region of interest" description="Disordered" evidence="1">
    <location>
        <begin position="23"/>
        <end position="69"/>
    </location>
</feature>